<dbReference type="AlphaFoldDB" id="A0A9W6TTA5"/>
<name>A0A9W6TTA5_9STRA</name>
<organism evidence="1 2">
    <name type="scientific">Phytophthora lilii</name>
    <dbReference type="NCBI Taxonomy" id="2077276"/>
    <lineage>
        <taxon>Eukaryota</taxon>
        <taxon>Sar</taxon>
        <taxon>Stramenopiles</taxon>
        <taxon>Oomycota</taxon>
        <taxon>Peronosporomycetes</taxon>
        <taxon>Peronosporales</taxon>
        <taxon>Peronosporaceae</taxon>
        <taxon>Phytophthora</taxon>
    </lineage>
</organism>
<reference evidence="1" key="1">
    <citation type="submission" date="2023-04" db="EMBL/GenBank/DDBJ databases">
        <title>Phytophthora lilii NBRC 32176.</title>
        <authorList>
            <person name="Ichikawa N."/>
            <person name="Sato H."/>
            <person name="Tonouchi N."/>
        </authorList>
    </citation>
    <scope>NUCLEOTIDE SEQUENCE</scope>
    <source>
        <strain evidence="1">NBRC 32176</strain>
    </source>
</reference>
<evidence type="ECO:0000313" key="1">
    <source>
        <dbReference type="EMBL" id="GMF19226.1"/>
    </source>
</evidence>
<evidence type="ECO:0000313" key="2">
    <source>
        <dbReference type="Proteomes" id="UP001165083"/>
    </source>
</evidence>
<accession>A0A9W6TTA5</accession>
<dbReference type="EMBL" id="BSXW01000337">
    <property type="protein sequence ID" value="GMF19226.1"/>
    <property type="molecule type" value="Genomic_DNA"/>
</dbReference>
<protein>
    <submittedName>
        <fullName evidence="1">Unnamed protein product</fullName>
    </submittedName>
</protein>
<proteinExistence type="predicted"/>
<keyword evidence="2" id="KW-1185">Reference proteome</keyword>
<gene>
    <name evidence="1" type="ORF">Plil01_000731800</name>
</gene>
<comment type="caution">
    <text evidence="1">The sequence shown here is derived from an EMBL/GenBank/DDBJ whole genome shotgun (WGS) entry which is preliminary data.</text>
</comment>
<dbReference type="Proteomes" id="UP001165083">
    <property type="component" value="Unassembled WGS sequence"/>
</dbReference>
<sequence>MNGSIDTNKKKNDVGGIPSGLGKYTIKATMRSHVENHEIIDAPKPAPTARTAYGQMTITAPISPNNSLRSSMGCIFSMKSQLINEKLELNCFFQRFRKKSQTATAKKNSTPP</sequence>